<protein>
    <submittedName>
        <fullName evidence="2">Uncharacterized protein</fullName>
    </submittedName>
</protein>
<keyword evidence="3" id="KW-1185">Reference proteome</keyword>
<evidence type="ECO:0000256" key="1">
    <source>
        <dbReference type="SAM" id="Phobius"/>
    </source>
</evidence>
<dbReference type="EMBL" id="ACOM01000005">
    <property type="protein sequence ID" value="EEP54826.1"/>
    <property type="molecule type" value="Genomic_DNA"/>
</dbReference>
<proteinExistence type="predicted"/>
<keyword evidence="1" id="KW-0472">Membrane</keyword>
<comment type="caution">
    <text evidence="2">The sequence shown here is derived from an EMBL/GenBank/DDBJ whole genome shotgun (WGS) entry which is preliminary data.</text>
</comment>
<feature type="transmembrane region" description="Helical" evidence="1">
    <location>
        <begin position="12"/>
        <end position="39"/>
    </location>
</feature>
<organism evidence="2 3">
    <name type="scientific">Clostridium butyricum E4 str. BoNT E BL5262</name>
    <dbReference type="NCBI Taxonomy" id="632245"/>
    <lineage>
        <taxon>Bacteria</taxon>
        <taxon>Bacillati</taxon>
        <taxon>Bacillota</taxon>
        <taxon>Clostridia</taxon>
        <taxon>Eubacteriales</taxon>
        <taxon>Clostridiaceae</taxon>
        <taxon>Clostridium</taxon>
    </lineage>
</organism>
<keyword evidence="1" id="KW-0812">Transmembrane</keyword>
<dbReference type="Proteomes" id="UP000003081">
    <property type="component" value="Unassembled WGS sequence"/>
</dbReference>
<dbReference type="AlphaFoldDB" id="C4IFY9"/>
<reference evidence="2 3" key="1">
    <citation type="submission" date="2009-08" db="EMBL/GenBank/DDBJ databases">
        <authorList>
            <person name="Shrivastava S."/>
            <person name="Brinkac L.B."/>
            <person name="Brown J.L."/>
            <person name="Bruce D.B."/>
            <person name="Detter C."/>
            <person name="Green L.D."/>
            <person name="Munk C.A."/>
            <person name="Rogers Y.C."/>
            <person name="Tapia R."/>
            <person name="Sims D.R."/>
            <person name="Smith L.A."/>
            <person name="Smith T.J."/>
            <person name="Sutton G."/>
            <person name="Brettin T."/>
        </authorList>
    </citation>
    <scope>NUCLEOTIDE SEQUENCE [LARGE SCALE GENOMIC DNA]</scope>
    <source>
        <strain evidence="3">E4 str. BoNT E BL5262</strain>
    </source>
</reference>
<keyword evidence="1" id="KW-1133">Transmembrane helix</keyword>
<name>C4IFY9_CLOBU</name>
<accession>C4IFY9</accession>
<gene>
    <name evidence="2" type="ORF">CLP_1896</name>
</gene>
<dbReference type="HOGENOM" id="CLU_3287272_0_0_9"/>
<sequence>MEDKMNKKSMKVHNLIFPIWFLILIPIIWIFILSANFFMG</sequence>
<evidence type="ECO:0000313" key="3">
    <source>
        <dbReference type="Proteomes" id="UP000003081"/>
    </source>
</evidence>
<evidence type="ECO:0000313" key="2">
    <source>
        <dbReference type="EMBL" id="EEP54826.1"/>
    </source>
</evidence>